<keyword evidence="6 8" id="KW-0539">Nucleus</keyword>
<dbReference type="FunFam" id="3.30.160.60:FF:000013">
    <property type="entry name" value="Putative zinc finger E-box-binding homeobox 2"/>
    <property type="match status" value="1"/>
</dbReference>
<evidence type="ECO:0000259" key="11">
    <source>
        <dbReference type="PROSITE" id="PS50118"/>
    </source>
</evidence>
<dbReference type="Gene3D" id="3.30.160.60">
    <property type="entry name" value="Classic Zinc Finger"/>
    <property type="match status" value="2"/>
</dbReference>
<keyword evidence="9" id="KW-0175">Coiled coil</keyword>
<dbReference type="RefSeq" id="XP_022291851.1">
    <property type="nucleotide sequence ID" value="XM_022436143.1"/>
</dbReference>
<sequence>MQADAPSETQFRLHSRWLQQKMALPNFRSIQQTPPPPSSRSRGYDRNAPSPFVPSSHGHPAFNPVKVSSRGGVSNHFQGDSRGPKQPKPPDKPLMPYMRYSRRVWDSVKAAHPDLKLWEIGKIIGQMWRELSEQDKQEYMDEYEMEKSHYNDEMKKYHNSSAYQSWVAAKGKAAAEAAMEEDEKEKMAQRTPRSTGSSKSSKMDAVGRISIQQADDDDDGDDSFSVKHMAHSRYLRNHRLINDIFSETVVPDIRTVVTTSRMGVLKKQVHSLTMHQKKLEAELQTIEEKHEAKKRKFQAASDSFHEELKNLCENKPQVTEEQFNAMVVKAKEDLKVRHQQYLQQQEEERKKQAELAEQRRKEEEEREKVEAEERERRAQEAKEQGISLDHNQNSQGGPTVLQNILGDTVINETMGNPEDEVEPEQTDNADAESMDSEKTEDMSQDGMMGMEGFEKDDPLYSPSPDSPTTSPDMLAHDKSMDQMDSPESQEDSTPKKKKKKNRSKKDDKDKKERGEESASEEGPRKYPCDICGKAFKHKHHMTEHKRLHTGEKPYSCTRCGKRFSHSGSYSQHMNHRLCKPIGSTNDGKKDQDNPPSVEEEDSMDSSIDERTEDVTGKGDK</sequence>
<dbReference type="Proteomes" id="UP000694844">
    <property type="component" value="Chromosome 7"/>
</dbReference>
<feature type="coiled-coil region" evidence="9">
    <location>
        <begin position="269"/>
        <end position="296"/>
    </location>
</feature>
<feature type="region of interest" description="Disordered" evidence="10">
    <location>
        <begin position="564"/>
        <end position="620"/>
    </location>
</feature>
<dbReference type="Pfam" id="PF00505">
    <property type="entry name" value="HMG_box"/>
    <property type="match status" value="1"/>
</dbReference>
<dbReference type="GO" id="GO:0045892">
    <property type="term" value="P:negative regulation of DNA-templated transcription"/>
    <property type="evidence" value="ECO:0007669"/>
    <property type="project" value="TreeGrafter"/>
</dbReference>
<evidence type="ECO:0000313" key="13">
    <source>
        <dbReference type="Proteomes" id="UP000694844"/>
    </source>
</evidence>
<evidence type="ECO:0000256" key="3">
    <source>
        <dbReference type="ARBA" id="ARBA00022737"/>
    </source>
</evidence>
<evidence type="ECO:0000256" key="2">
    <source>
        <dbReference type="ARBA" id="ARBA00022723"/>
    </source>
</evidence>
<dbReference type="SUPFAM" id="SSF47095">
    <property type="entry name" value="HMG-box"/>
    <property type="match status" value="1"/>
</dbReference>
<dbReference type="FunFam" id="3.30.160.60:FF:001498">
    <property type="entry name" value="Zinc finger protein 404"/>
    <property type="match status" value="1"/>
</dbReference>
<organism evidence="13 14">
    <name type="scientific">Crassostrea virginica</name>
    <name type="common">Eastern oyster</name>
    <dbReference type="NCBI Taxonomy" id="6565"/>
    <lineage>
        <taxon>Eukaryota</taxon>
        <taxon>Metazoa</taxon>
        <taxon>Spiralia</taxon>
        <taxon>Lophotrochozoa</taxon>
        <taxon>Mollusca</taxon>
        <taxon>Bivalvia</taxon>
        <taxon>Autobranchia</taxon>
        <taxon>Pteriomorphia</taxon>
        <taxon>Ostreida</taxon>
        <taxon>Ostreoidea</taxon>
        <taxon>Ostreidae</taxon>
        <taxon>Crassostrea</taxon>
    </lineage>
</organism>
<keyword evidence="8" id="KW-0238">DNA-binding</keyword>
<dbReference type="GO" id="GO:0031492">
    <property type="term" value="F:nucleosomal DNA binding"/>
    <property type="evidence" value="ECO:0007669"/>
    <property type="project" value="TreeGrafter"/>
</dbReference>
<feature type="domain" description="HMG box" evidence="11">
    <location>
        <begin position="90"/>
        <end position="158"/>
    </location>
</feature>
<protein>
    <submittedName>
        <fullName evidence="14">SWI/SNF-related matrix-associated actin-dependent regulator of chromatin subfamily E member 1-like isoform X1</fullName>
    </submittedName>
</protein>
<accession>A0A8B8AL22</accession>
<feature type="compositionally biased region" description="Basic and acidic residues" evidence="10">
    <location>
        <begin position="607"/>
        <end position="620"/>
    </location>
</feature>
<feature type="compositionally biased region" description="Acidic residues" evidence="10">
    <location>
        <begin position="417"/>
        <end position="434"/>
    </location>
</feature>
<evidence type="ECO:0000313" key="14">
    <source>
        <dbReference type="RefSeq" id="XP_022291851.1"/>
    </source>
</evidence>
<dbReference type="KEGG" id="cvn:111103115"/>
<feature type="compositionally biased region" description="Low complexity" evidence="10">
    <location>
        <begin position="459"/>
        <end position="472"/>
    </location>
</feature>
<dbReference type="GO" id="GO:0016514">
    <property type="term" value="C:SWI/SNF complex"/>
    <property type="evidence" value="ECO:0007669"/>
    <property type="project" value="TreeGrafter"/>
</dbReference>
<feature type="domain" description="C2H2-type" evidence="12">
    <location>
        <begin position="526"/>
        <end position="553"/>
    </location>
</feature>
<dbReference type="InterPro" id="IPR009071">
    <property type="entry name" value="HMG_box_dom"/>
</dbReference>
<evidence type="ECO:0000256" key="6">
    <source>
        <dbReference type="ARBA" id="ARBA00023242"/>
    </source>
</evidence>
<keyword evidence="13" id="KW-1185">Reference proteome</keyword>
<keyword evidence="4 7" id="KW-0863">Zinc-finger</keyword>
<dbReference type="Gene3D" id="1.10.30.10">
    <property type="entry name" value="High mobility group box domain"/>
    <property type="match status" value="1"/>
</dbReference>
<evidence type="ECO:0000256" key="7">
    <source>
        <dbReference type="PROSITE-ProRule" id="PRU00042"/>
    </source>
</evidence>
<dbReference type="CDD" id="cd21983">
    <property type="entry name" value="HMG-box_SMARCE1"/>
    <property type="match status" value="1"/>
</dbReference>
<evidence type="ECO:0000256" key="1">
    <source>
        <dbReference type="ARBA" id="ARBA00004123"/>
    </source>
</evidence>
<evidence type="ECO:0000256" key="5">
    <source>
        <dbReference type="ARBA" id="ARBA00022833"/>
    </source>
</evidence>
<evidence type="ECO:0000256" key="10">
    <source>
        <dbReference type="SAM" id="MobiDB-lite"/>
    </source>
</evidence>
<evidence type="ECO:0000256" key="8">
    <source>
        <dbReference type="PROSITE-ProRule" id="PRU00267"/>
    </source>
</evidence>
<dbReference type="GO" id="GO:0008270">
    <property type="term" value="F:zinc ion binding"/>
    <property type="evidence" value="ECO:0007669"/>
    <property type="project" value="UniProtKB-KW"/>
</dbReference>
<dbReference type="PROSITE" id="PS50157">
    <property type="entry name" value="ZINC_FINGER_C2H2_2"/>
    <property type="match status" value="2"/>
</dbReference>
<dbReference type="InterPro" id="IPR036236">
    <property type="entry name" value="Znf_C2H2_sf"/>
</dbReference>
<keyword evidence="2" id="KW-0479">Metal-binding</keyword>
<evidence type="ECO:0000256" key="4">
    <source>
        <dbReference type="ARBA" id="ARBA00022771"/>
    </source>
</evidence>
<keyword evidence="3" id="KW-0677">Repeat</keyword>
<dbReference type="PANTHER" id="PTHR46232:SF1">
    <property type="entry name" value="SWI_SNF-RELATED MATRIX-ASSOCIATED ACTIN-DEPENDENT REGULATOR OF CHROMATIN SUBFAMILY E MEMBER 1"/>
    <property type="match status" value="1"/>
</dbReference>
<dbReference type="GeneID" id="111103115"/>
<proteinExistence type="predicted"/>
<comment type="subcellular location">
    <subcellularLocation>
        <location evidence="1">Nucleus</location>
    </subcellularLocation>
</comment>
<dbReference type="GO" id="GO:0016922">
    <property type="term" value="F:nuclear receptor binding"/>
    <property type="evidence" value="ECO:0007669"/>
    <property type="project" value="TreeGrafter"/>
</dbReference>
<feature type="compositionally biased region" description="Basic and acidic residues" evidence="10">
    <location>
        <begin position="504"/>
        <end position="527"/>
    </location>
</feature>
<dbReference type="PROSITE" id="PS50118">
    <property type="entry name" value="HMG_BOX_2"/>
    <property type="match status" value="1"/>
</dbReference>
<feature type="region of interest" description="Disordered" evidence="10">
    <location>
        <begin position="22"/>
        <end position="95"/>
    </location>
</feature>
<reference evidence="14" key="1">
    <citation type="submission" date="2025-08" db="UniProtKB">
        <authorList>
            <consortium name="RefSeq"/>
        </authorList>
    </citation>
    <scope>IDENTIFICATION</scope>
    <source>
        <tissue evidence="14">Whole sample</tissue>
    </source>
</reference>
<dbReference type="SMART" id="SM00398">
    <property type="entry name" value="HMG"/>
    <property type="match status" value="1"/>
</dbReference>
<gene>
    <name evidence="14" type="primary">LOC111103115</name>
</gene>
<evidence type="ECO:0000256" key="9">
    <source>
        <dbReference type="SAM" id="Coils"/>
    </source>
</evidence>
<dbReference type="OrthoDB" id="427030at2759"/>
<dbReference type="PANTHER" id="PTHR46232">
    <property type="entry name" value="SMARCE1 REGULATOR OF CHROMATIN"/>
    <property type="match status" value="1"/>
</dbReference>
<dbReference type="InterPro" id="IPR013087">
    <property type="entry name" value="Znf_C2H2_type"/>
</dbReference>
<evidence type="ECO:0000259" key="12">
    <source>
        <dbReference type="PROSITE" id="PS50157"/>
    </source>
</evidence>
<dbReference type="InterPro" id="IPR036910">
    <property type="entry name" value="HMG_box_dom_sf"/>
</dbReference>
<name>A0A8B8AL22_CRAVI</name>
<feature type="region of interest" description="Disordered" evidence="10">
    <location>
        <begin position="177"/>
        <end position="205"/>
    </location>
</feature>
<feature type="region of interest" description="Disordered" evidence="10">
    <location>
        <begin position="345"/>
        <end position="530"/>
    </location>
</feature>
<feature type="compositionally biased region" description="Basic and acidic residues" evidence="10">
    <location>
        <begin position="346"/>
        <end position="383"/>
    </location>
</feature>
<feature type="compositionally biased region" description="Polar residues" evidence="10">
    <location>
        <begin position="389"/>
        <end position="402"/>
    </location>
</feature>
<dbReference type="PROSITE" id="PS00028">
    <property type="entry name" value="ZINC_FINGER_C2H2_1"/>
    <property type="match status" value="1"/>
</dbReference>
<feature type="domain" description="C2H2-type" evidence="12">
    <location>
        <begin position="554"/>
        <end position="590"/>
    </location>
</feature>
<feature type="compositionally biased region" description="Polar residues" evidence="10">
    <location>
        <begin position="191"/>
        <end position="200"/>
    </location>
</feature>
<dbReference type="SMART" id="SM00355">
    <property type="entry name" value="ZnF_C2H2"/>
    <property type="match status" value="2"/>
</dbReference>
<dbReference type="SUPFAM" id="SSF57667">
    <property type="entry name" value="beta-beta-alpha zinc fingers"/>
    <property type="match status" value="1"/>
</dbReference>
<keyword evidence="5" id="KW-0862">Zinc</keyword>
<feature type="DNA-binding region" description="HMG box" evidence="8">
    <location>
        <begin position="90"/>
        <end position="158"/>
    </location>
</feature>
<dbReference type="AlphaFoldDB" id="A0A8B8AL22"/>